<name>A0A0K8TU97_CONLV</name>
<sequence length="85" mass="9559">MKLTCVLIVSVLFLTACQLNTADDNRDKQEDRLVRLFKKKRNSLGSKLTKRCRANGYSCDTWNAEECCGKCDNPSSGTGMCVYNK</sequence>
<dbReference type="AlphaFoldDB" id="A0A0K8TU97"/>
<dbReference type="GO" id="GO:0008200">
    <property type="term" value="F:ion channel inhibitor activity"/>
    <property type="evidence" value="ECO:0007669"/>
    <property type="project" value="InterPro"/>
</dbReference>
<dbReference type="GO" id="GO:0005576">
    <property type="term" value="C:extracellular region"/>
    <property type="evidence" value="ECO:0007669"/>
    <property type="project" value="UniProtKB-SubCell"/>
</dbReference>
<dbReference type="PROSITE" id="PS51257">
    <property type="entry name" value="PROKAR_LIPOPROTEIN"/>
    <property type="match status" value="1"/>
</dbReference>
<feature type="signal peptide" evidence="3">
    <location>
        <begin position="1"/>
        <end position="22"/>
    </location>
</feature>
<evidence type="ECO:0000313" key="4">
    <source>
        <dbReference type="EMBL" id="JAI17826.1"/>
    </source>
</evidence>
<evidence type="ECO:0000256" key="1">
    <source>
        <dbReference type="ARBA" id="ARBA00004613"/>
    </source>
</evidence>
<proteinExistence type="predicted"/>
<protein>
    <submittedName>
        <fullName evidence="4">Conopeptide</fullName>
    </submittedName>
</protein>
<organism evidence="4">
    <name type="scientific">Conus lenavati</name>
    <name type="common">Cone snail</name>
    <dbReference type="NCBI Taxonomy" id="1519839"/>
    <lineage>
        <taxon>Eukaryota</taxon>
        <taxon>Metazoa</taxon>
        <taxon>Spiralia</taxon>
        <taxon>Lophotrochozoa</taxon>
        <taxon>Mollusca</taxon>
        <taxon>Gastropoda</taxon>
        <taxon>Caenogastropoda</taxon>
        <taxon>Neogastropoda</taxon>
        <taxon>Conoidea</taxon>
        <taxon>Conidae</taxon>
        <taxon>Conus</taxon>
        <taxon>Splinoconus</taxon>
    </lineage>
</organism>
<feature type="chain" id="PRO_5005520245" evidence="3">
    <location>
        <begin position="23"/>
        <end position="85"/>
    </location>
</feature>
<keyword evidence="3" id="KW-0732">Signal</keyword>
<comment type="subcellular location">
    <subcellularLocation>
        <location evidence="1">Secreted</location>
    </subcellularLocation>
</comment>
<reference evidence="4" key="1">
    <citation type="submission" date="2015-04" db="EMBL/GenBank/DDBJ databases">
        <authorList>
            <person name="Syromyatnikov M.Y."/>
            <person name="Popov V.N."/>
        </authorList>
    </citation>
    <scope>NUCLEOTIDE SEQUENCE</scope>
    <source>
        <tissue evidence="4">Venom duct</tissue>
    </source>
</reference>
<evidence type="ECO:0000256" key="2">
    <source>
        <dbReference type="ARBA" id="ARBA00022525"/>
    </source>
</evidence>
<dbReference type="Pfam" id="PF02950">
    <property type="entry name" value="Conotoxin"/>
    <property type="match status" value="1"/>
</dbReference>
<dbReference type="InterPro" id="IPR004214">
    <property type="entry name" value="Conotoxin"/>
</dbReference>
<accession>A0A0K8TU97</accession>
<evidence type="ECO:0000256" key="3">
    <source>
        <dbReference type="SAM" id="SignalP"/>
    </source>
</evidence>
<dbReference type="EMBL" id="GCVH01000067">
    <property type="protein sequence ID" value="JAI17826.1"/>
    <property type="molecule type" value="Transcribed_RNA"/>
</dbReference>
<keyword evidence="2" id="KW-0964">Secreted</keyword>